<keyword evidence="12" id="KW-1185">Reference proteome</keyword>
<dbReference type="InterPro" id="IPR007387">
    <property type="entry name" value="TRAP_DctQ"/>
</dbReference>
<keyword evidence="3" id="KW-1003">Cell membrane</keyword>
<keyword evidence="2 9" id="KW-0813">Transport</keyword>
<dbReference type="PANTHER" id="PTHR35011:SF4">
    <property type="entry name" value="SLL1102 PROTEIN"/>
    <property type="match status" value="1"/>
</dbReference>
<keyword evidence="6 9" id="KW-1133">Transmembrane helix</keyword>
<comment type="subunit">
    <text evidence="9">The complex comprises the extracytoplasmic solute receptor protein and the two transmembrane proteins.</text>
</comment>
<keyword evidence="5 9" id="KW-0812">Transmembrane</keyword>
<evidence type="ECO:0000256" key="4">
    <source>
        <dbReference type="ARBA" id="ARBA00022519"/>
    </source>
</evidence>
<evidence type="ECO:0000256" key="7">
    <source>
        <dbReference type="ARBA" id="ARBA00023136"/>
    </source>
</evidence>
<dbReference type="EMBL" id="QPII01000003">
    <property type="protein sequence ID" value="RCV90425.1"/>
    <property type="molecule type" value="Genomic_DNA"/>
</dbReference>
<evidence type="ECO:0000256" key="1">
    <source>
        <dbReference type="ARBA" id="ARBA00004429"/>
    </source>
</evidence>
<evidence type="ECO:0000256" key="5">
    <source>
        <dbReference type="ARBA" id="ARBA00022692"/>
    </source>
</evidence>
<reference evidence="11 12" key="1">
    <citation type="submission" date="2018-07" db="EMBL/GenBank/DDBJ databases">
        <title>Halomonas montanilacus sp. nov., isolated from Lake Pengyan on Tibetan Plateau.</title>
        <authorList>
            <person name="Lu H."/>
            <person name="Xing P."/>
            <person name="Wu Q."/>
        </authorList>
    </citation>
    <scope>NUCLEOTIDE SEQUENCE [LARGE SCALE GENOMIC DNA]</scope>
    <source>
        <strain evidence="11 12">PYC7W</strain>
    </source>
</reference>
<evidence type="ECO:0000256" key="3">
    <source>
        <dbReference type="ARBA" id="ARBA00022475"/>
    </source>
</evidence>
<evidence type="ECO:0000259" key="10">
    <source>
        <dbReference type="Pfam" id="PF04290"/>
    </source>
</evidence>
<sequence length="189" mass="21411">MHLLHAWIRWQDRLSEWLGRFVAWLGFALVCVLVYEVAARQLLRSPTNWAHEASTLTYGVYAILAGAYTEKWHGHVRIDIFYQRLSMKGKALVSFTIGLLTLILLALLLESAYDFAMQSVAMQERSFRSTWAPIIWPVKVMIPLAVLLIMLQMLANTLRHLCTLLGHPLDNDPSTGLGTDTQGDSHGKH</sequence>
<comment type="caution">
    <text evidence="11">The sequence shown here is derived from an EMBL/GenBank/DDBJ whole genome shotgun (WGS) entry which is preliminary data.</text>
</comment>
<keyword evidence="4 9" id="KW-0997">Cell inner membrane</keyword>
<comment type="subcellular location">
    <subcellularLocation>
        <location evidence="1 9">Cell inner membrane</location>
        <topology evidence="1 9">Multi-pass membrane protein</topology>
    </subcellularLocation>
</comment>
<keyword evidence="7 9" id="KW-0472">Membrane</keyword>
<dbReference type="GO" id="GO:0005886">
    <property type="term" value="C:plasma membrane"/>
    <property type="evidence" value="ECO:0007669"/>
    <property type="project" value="UniProtKB-SubCell"/>
</dbReference>
<protein>
    <recommendedName>
        <fullName evidence="9">TRAP transporter small permease protein</fullName>
    </recommendedName>
</protein>
<dbReference type="RefSeq" id="WP_114478028.1">
    <property type="nucleotide sequence ID" value="NZ_QPII01000003.1"/>
</dbReference>
<evidence type="ECO:0000256" key="8">
    <source>
        <dbReference type="ARBA" id="ARBA00038436"/>
    </source>
</evidence>
<dbReference type="GO" id="GO:0022857">
    <property type="term" value="F:transmembrane transporter activity"/>
    <property type="evidence" value="ECO:0007669"/>
    <property type="project" value="UniProtKB-UniRule"/>
</dbReference>
<proteinExistence type="inferred from homology"/>
<evidence type="ECO:0000256" key="6">
    <source>
        <dbReference type="ARBA" id="ARBA00022989"/>
    </source>
</evidence>
<feature type="transmembrane region" description="Helical" evidence="9">
    <location>
        <begin position="21"/>
        <end position="43"/>
    </location>
</feature>
<dbReference type="AlphaFoldDB" id="A0A368U016"/>
<evidence type="ECO:0000313" key="12">
    <source>
        <dbReference type="Proteomes" id="UP000252405"/>
    </source>
</evidence>
<feature type="transmembrane region" description="Helical" evidence="9">
    <location>
        <begin position="129"/>
        <end position="151"/>
    </location>
</feature>
<comment type="function">
    <text evidence="9">Part of the tripartite ATP-independent periplasmic (TRAP) transport system.</text>
</comment>
<dbReference type="OrthoDB" id="8559033at2"/>
<dbReference type="InterPro" id="IPR055348">
    <property type="entry name" value="DctQ"/>
</dbReference>
<accession>A0A368U016</accession>
<feature type="transmembrane region" description="Helical" evidence="9">
    <location>
        <begin position="49"/>
        <end position="68"/>
    </location>
</feature>
<dbReference type="Pfam" id="PF04290">
    <property type="entry name" value="DctQ"/>
    <property type="match status" value="1"/>
</dbReference>
<dbReference type="PANTHER" id="PTHR35011">
    <property type="entry name" value="2,3-DIKETO-L-GULONATE TRAP TRANSPORTER SMALL PERMEASE PROTEIN YIAM"/>
    <property type="match status" value="1"/>
</dbReference>
<feature type="transmembrane region" description="Helical" evidence="9">
    <location>
        <begin position="89"/>
        <end position="109"/>
    </location>
</feature>
<comment type="similarity">
    <text evidence="8 9">Belongs to the TRAP transporter small permease family.</text>
</comment>
<name>A0A368U016_9GAMM</name>
<gene>
    <name evidence="11" type="ORF">DU505_05660</name>
</gene>
<dbReference type="Proteomes" id="UP000252405">
    <property type="component" value="Unassembled WGS sequence"/>
</dbReference>
<evidence type="ECO:0000256" key="9">
    <source>
        <dbReference type="RuleBase" id="RU369079"/>
    </source>
</evidence>
<feature type="domain" description="Tripartite ATP-independent periplasmic transporters DctQ component" evidence="10">
    <location>
        <begin position="29"/>
        <end position="162"/>
    </location>
</feature>
<evidence type="ECO:0000313" key="11">
    <source>
        <dbReference type="EMBL" id="RCV90425.1"/>
    </source>
</evidence>
<evidence type="ECO:0000256" key="2">
    <source>
        <dbReference type="ARBA" id="ARBA00022448"/>
    </source>
</evidence>
<organism evidence="11 12">
    <name type="scientific">Billgrantia montanilacus</name>
    <dbReference type="NCBI Taxonomy" id="2282305"/>
    <lineage>
        <taxon>Bacteria</taxon>
        <taxon>Pseudomonadati</taxon>
        <taxon>Pseudomonadota</taxon>
        <taxon>Gammaproteobacteria</taxon>
        <taxon>Oceanospirillales</taxon>
        <taxon>Halomonadaceae</taxon>
        <taxon>Billgrantia</taxon>
    </lineage>
</organism>